<gene>
    <name evidence="2" type="ORF">E6W36_14375</name>
</gene>
<dbReference type="PANTHER" id="PTHR42663">
    <property type="entry name" value="HYDROLASE C777.06C-RELATED-RELATED"/>
    <property type="match status" value="1"/>
</dbReference>
<dbReference type="Proteomes" id="UP000298714">
    <property type="component" value="Chromosome"/>
</dbReference>
<evidence type="ECO:0000259" key="1">
    <source>
        <dbReference type="Pfam" id="PF12706"/>
    </source>
</evidence>
<protein>
    <submittedName>
        <fullName evidence="2">MBL fold metallo-hydrolase</fullName>
    </submittedName>
</protein>
<feature type="domain" description="Metallo-beta-lactamase" evidence="1">
    <location>
        <begin position="45"/>
        <end position="226"/>
    </location>
</feature>
<keyword evidence="2" id="KW-0378">Hydrolase</keyword>
<proteinExistence type="predicted"/>
<dbReference type="RefSeq" id="WP_222873128.1">
    <property type="nucleotide sequence ID" value="NZ_CP039704.1"/>
</dbReference>
<dbReference type="SUPFAM" id="SSF56281">
    <property type="entry name" value="Metallo-hydrolase/oxidoreductase"/>
    <property type="match status" value="1"/>
</dbReference>
<dbReference type="AlphaFoldDB" id="A0A4D7CAC2"/>
<evidence type="ECO:0000313" key="2">
    <source>
        <dbReference type="EMBL" id="QCI80263.1"/>
    </source>
</evidence>
<dbReference type="EMBL" id="CP039704">
    <property type="protein sequence ID" value="QCI80263.1"/>
    <property type="molecule type" value="Genomic_DNA"/>
</dbReference>
<organism evidence="2 3">
    <name type="scientific">Hankyongella ginsenosidimutans</name>
    <dbReference type="NCBI Taxonomy" id="1763828"/>
    <lineage>
        <taxon>Bacteria</taxon>
        <taxon>Pseudomonadati</taxon>
        <taxon>Pseudomonadota</taxon>
        <taxon>Alphaproteobacteria</taxon>
        <taxon>Sphingomonadales</taxon>
        <taxon>Sphingomonadaceae</taxon>
        <taxon>Hankyongella</taxon>
    </lineage>
</organism>
<accession>A0A4D7CAC2</accession>
<dbReference type="GO" id="GO:0016787">
    <property type="term" value="F:hydrolase activity"/>
    <property type="evidence" value="ECO:0007669"/>
    <property type="project" value="UniProtKB-KW"/>
</dbReference>
<dbReference type="Pfam" id="PF12706">
    <property type="entry name" value="Lactamase_B_2"/>
    <property type="match status" value="1"/>
</dbReference>
<keyword evidence="3" id="KW-1185">Reference proteome</keyword>
<dbReference type="PANTHER" id="PTHR42663:SF6">
    <property type="entry name" value="HYDROLASE C777.06C-RELATED"/>
    <property type="match status" value="1"/>
</dbReference>
<dbReference type="InterPro" id="IPR001279">
    <property type="entry name" value="Metallo-B-lactamas"/>
</dbReference>
<name>A0A4D7CAC2_9SPHN</name>
<dbReference type="CDD" id="cd16279">
    <property type="entry name" value="metallo-hydrolase-like_MBL-fold"/>
    <property type="match status" value="1"/>
</dbReference>
<dbReference type="InterPro" id="IPR036866">
    <property type="entry name" value="RibonucZ/Hydroxyglut_hydro"/>
</dbReference>
<sequence length="254" mass="28861">MKIRILGCGTSGGVPRIDGYWGRCDPDEPKNRRRRVSIMVEEGETRVIVDTSPDLREQMLDARVNRLDAVFFSHDHADHTHGIDDLRGLYQANRRRIDCYGNADTMATLRARFGYAFDGENGYPATCAAHVLGGPVVRGGLHVAPFSQIHGPIESLGFRFTANGRYAAYSTDLIDLPEESYPYVENLDLWIIDALRPEPHPTHLHLERTLDFINHFQPKRAVLTHMNWDMDYRTLSNSLPEHIQPGYDGLEIHL</sequence>
<dbReference type="KEGG" id="hgn:E6W36_14375"/>
<reference evidence="3" key="1">
    <citation type="submission" date="2019-04" db="EMBL/GenBank/DDBJ databases">
        <title>Complete genome sequence of Sphingomonas sp. W1-2-3.</title>
        <authorList>
            <person name="Im W.T."/>
        </authorList>
    </citation>
    <scope>NUCLEOTIDE SEQUENCE [LARGE SCALE GENOMIC DNA]</scope>
    <source>
        <strain evidence="3">W1-2-3</strain>
    </source>
</reference>
<evidence type="ECO:0000313" key="3">
    <source>
        <dbReference type="Proteomes" id="UP000298714"/>
    </source>
</evidence>
<dbReference type="Gene3D" id="3.60.15.10">
    <property type="entry name" value="Ribonuclease Z/Hydroxyacylglutathione hydrolase-like"/>
    <property type="match status" value="1"/>
</dbReference>